<evidence type="ECO:0000259" key="2">
    <source>
        <dbReference type="Pfam" id="PF24883"/>
    </source>
</evidence>
<dbReference type="Proteomes" id="UP000799424">
    <property type="component" value="Unassembled WGS sequence"/>
</dbReference>
<name>A0A6A6ZRV1_9PLEO</name>
<organism evidence="3 4">
    <name type="scientific">Ophiobolus disseminans</name>
    <dbReference type="NCBI Taxonomy" id="1469910"/>
    <lineage>
        <taxon>Eukaryota</taxon>
        <taxon>Fungi</taxon>
        <taxon>Dikarya</taxon>
        <taxon>Ascomycota</taxon>
        <taxon>Pezizomycotina</taxon>
        <taxon>Dothideomycetes</taxon>
        <taxon>Pleosporomycetidae</taxon>
        <taxon>Pleosporales</taxon>
        <taxon>Pleosporineae</taxon>
        <taxon>Phaeosphaeriaceae</taxon>
        <taxon>Ophiobolus</taxon>
    </lineage>
</organism>
<dbReference type="AlphaFoldDB" id="A0A6A6ZRV1"/>
<dbReference type="Pfam" id="PF24883">
    <property type="entry name" value="NPHP3_N"/>
    <property type="match status" value="1"/>
</dbReference>
<reference evidence="3" key="1">
    <citation type="journal article" date="2020" name="Stud. Mycol.">
        <title>101 Dothideomycetes genomes: a test case for predicting lifestyles and emergence of pathogens.</title>
        <authorList>
            <person name="Haridas S."/>
            <person name="Albert R."/>
            <person name="Binder M."/>
            <person name="Bloem J."/>
            <person name="Labutti K."/>
            <person name="Salamov A."/>
            <person name="Andreopoulos B."/>
            <person name="Baker S."/>
            <person name="Barry K."/>
            <person name="Bills G."/>
            <person name="Bluhm B."/>
            <person name="Cannon C."/>
            <person name="Castanera R."/>
            <person name="Culley D."/>
            <person name="Daum C."/>
            <person name="Ezra D."/>
            <person name="Gonzalez J."/>
            <person name="Henrissat B."/>
            <person name="Kuo A."/>
            <person name="Liang C."/>
            <person name="Lipzen A."/>
            <person name="Lutzoni F."/>
            <person name="Magnuson J."/>
            <person name="Mondo S."/>
            <person name="Nolan M."/>
            <person name="Ohm R."/>
            <person name="Pangilinan J."/>
            <person name="Park H.-J."/>
            <person name="Ramirez L."/>
            <person name="Alfaro M."/>
            <person name="Sun H."/>
            <person name="Tritt A."/>
            <person name="Yoshinaga Y."/>
            <person name="Zwiers L.-H."/>
            <person name="Turgeon B."/>
            <person name="Goodwin S."/>
            <person name="Spatafora J."/>
            <person name="Crous P."/>
            <person name="Grigoriev I."/>
        </authorList>
    </citation>
    <scope>NUCLEOTIDE SEQUENCE</scope>
    <source>
        <strain evidence="3">CBS 113818</strain>
    </source>
</reference>
<dbReference type="PANTHER" id="PTHR10039">
    <property type="entry name" value="AMELOGENIN"/>
    <property type="match status" value="1"/>
</dbReference>
<evidence type="ECO:0000313" key="3">
    <source>
        <dbReference type="EMBL" id="KAF2823057.1"/>
    </source>
</evidence>
<dbReference type="InterPro" id="IPR056884">
    <property type="entry name" value="NPHP3-like_N"/>
</dbReference>
<keyword evidence="4" id="KW-1185">Reference proteome</keyword>
<protein>
    <recommendedName>
        <fullName evidence="2">Nephrocystin 3-like N-terminal domain-containing protein</fullName>
    </recommendedName>
</protein>
<dbReference type="OrthoDB" id="5418336at2759"/>
<dbReference type="EMBL" id="MU006233">
    <property type="protein sequence ID" value="KAF2823057.1"/>
    <property type="molecule type" value="Genomic_DNA"/>
</dbReference>
<proteinExistence type="predicted"/>
<sequence>MDQEASICPQIWTVSRGKIIGGANFGDHNKVQALDGLVAIIESASNFNSFSGFGNRGSQIGTNSGLVNNFFNPHGEDSFNFRLFLIDPDIVLSSLLTEKGKWTPGTCEWIVNNTRYEEWTKSQSTSLWLTGGPGLRSSLGMMLCSFSFAATGTSTRTNAKAVLRGLLYQKIKRRPYLERYCDGKLDKENHVQTLSSFGALWQIFIDMMDDKQLDNVFIVLDGGEECDEASRALLLWHFFDWLPAGSSHSHNRVKLFGASRAILGTYFRPDIKIEMDLADSSLTDQDLERFVDQQLDVLAGVDEQFPKILHRIRKTLLDGAEGTFLVVGLLVQQLEQLKAAVDMEEILDTLPTGLDPLYNQMLSQLDEKTKVALHQALRWILVARRLLSLNELAAVLDRPKSHLFLPVELLSAFMRKLRNFLQAVPGLLLLNVMRTTGIRYWKTKQSAKLLRICGFSPGWWKVGSRYLPYVEEQPHCNVLVTV</sequence>
<feature type="domain" description="Nephrocystin 3-like N-terminal" evidence="2">
    <location>
        <begin position="105"/>
        <end position="260"/>
    </location>
</feature>
<evidence type="ECO:0000313" key="4">
    <source>
        <dbReference type="Proteomes" id="UP000799424"/>
    </source>
</evidence>
<evidence type="ECO:0000256" key="1">
    <source>
        <dbReference type="ARBA" id="ARBA00022737"/>
    </source>
</evidence>
<gene>
    <name evidence="3" type="ORF">CC86DRAFT_469627</name>
</gene>
<accession>A0A6A6ZRV1</accession>
<keyword evidence="1" id="KW-0677">Repeat</keyword>